<dbReference type="Gene3D" id="3.40.50.720">
    <property type="entry name" value="NAD(P)-binding Rossmann-like Domain"/>
    <property type="match status" value="1"/>
</dbReference>
<proteinExistence type="inferred from homology"/>
<evidence type="ECO:0000256" key="2">
    <source>
        <dbReference type="ARBA" id="ARBA00023002"/>
    </source>
</evidence>
<dbReference type="PRINTS" id="PR00081">
    <property type="entry name" value="GDHRDH"/>
</dbReference>
<dbReference type="SUPFAM" id="SSF51735">
    <property type="entry name" value="NAD(P)-binding Rossmann-fold domains"/>
    <property type="match status" value="1"/>
</dbReference>
<sequence>MPFTNSVLITGGTTGLGFQAALVIARQHPEYHVVIASRTDKDSAAKTINDTLKENNVTFLPLDLASVANVRSFVQKWETEKFPPIIALLLNAGLQFPKELRKTGDSVESTFAINHVGHALLFHLLFTNLATGARIVVTSSGTHDPAQKTGLPDAKYTTAEELAHPTPESAKTSGRQRYATSKLVNILWTYALNRRLEKLPDMGLTVNAFDPGLMPGTGLAREYSPVLRAAWIHVLPRILPVMRLLASSNIHSPKESGKYLARLAIGDDVKGISGVYYEGHKQIKSSTESYDEAKQEELWEWTVKNVAASKEELHTFDIGK</sequence>
<dbReference type="Proteomes" id="UP000054321">
    <property type="component" value="Unassembled WGS sequence"/>
</dbReference>
<evidence type="ECO:0000259" key="3">
    <source>
        <dbReference type="SMART" id="SM00822"/>
    </source>
</evidence>
<dbReference type="PANTHER" id="PTHR24320">
    <property type="entry name" value="RETINOL DEHYDROGENASE"/>
    <property type="match status" value="1"/>
</dbReference>
<dbReference type="HOGENOM" id="CLU_010194_44_3_1"/>
<dbReference type="Pfam" id="PF00106">
    <property type="entry name" value="adh_short"/>
    <property type="match status" value="1"/>
</dbReference>
<dbReference type="InParanoid" id="A0A0C3DZY1"/>
<dbReference type="EMBL" id="KN832870">
    <property type="protein sequence ID" value="KIN07598.1"/>
    <property type="molecule type" value="Genomic_DNA"/>
</dbReference>
<dbReference type="GO" id="GO:0016491">
    <property type="term" value="F:oxidoreductase activity"/>
    <property type="evidence" value="ECO:0007669"/>
    <property type="project" value="UniProtKB-KW"/>
</dbReference>
<dbReference type="AlphaFoldDB" id="A0A0C3DZY1"/>
<dbReference type="OrthoDB" id="542013at2759"/>
<reference evidence="5" key="2">
    <citation type="submission" date="2015-01" db="EMBL/GenBank/DDBJ databases">
        <title>Evolutionary Origins and Diversification of the Mycorrhizal Mutualists.</title>
        <authorList>
            <consortium name="DOE Joint Genome Institute"/>
            <consortium name="Mycorrhizal Genomics Consortium"/>
            <person name="Kohler A."/>
            <person name="Kuo A."/>
            <person name="Nagy L.G."/>
            <person name="Floudas D."/>
            <person name="Copeland A."/>
            <person name="Barry K.W."/>
            <person name="Cichocki N."/>
            <person name="Veneault-Fourrey C."/>
            <person name="LaButti K."/>
            <person name="Lindquist E.A."/>
            <person name="Lipzen A."/>
            <person name="Lundell T."/>
            <person name="Morin E."/>
            <person name="Murat C."/>
            <person name="Riley R."/>
            <person name="Ohm R."/>
            <person name="Sun H."/>
            <person name="Tunlid A."/>
            <person name="Henrissat B."/>
            <person name="Grigoriev I.V."/>
            <person name="Hibbett D.S."/>
            <person name="Martin F."/>
        </authorList>
    </citation>
    <scope>NUCLEOTIDE SEQUENCE [LARGE SCALE GENOMIC DNA]</scope>
    <source>
        <strain evidence="5">Zn</strain>
    </source>
</reference>
<evidence type="ECO:0000256" key="1">
    <source>
        <dbReference type="ARBA" id="ARBA00006484"/>
    </source>
</evidence>
<keyword evidence="5" id="KW-1185">Reference proteome</keyword>
<organism evidence="4 5">
    <name type="scientific">Oidiodendron maius (strain Zn)</name>
    <dbReference type="NCBI Taxonomy" id="913774"/>
    <lineage>
        <taxon>Eukaryota</taxon>
        <taxon>Fungi</taxon>
        <taxon>Dikarya</taxon>
        <taxon>Ascomycota</taxon>
        <taxon>Pezizomycotina</taxon>
        <taxon>Leotiomycetes</taxon>
        <taxon>Leotiomycetes incertae sedis</taxon>
        <taxon>Myxotrichaceae</taxon>
        <taxon>Oidiodendron</taxon>
    </lineage>
</organism>
<dbReference type="SMART" id="SM00822">
    <property type="entry name" value="PKS_KR"/>
    <property type="match status" value="1"/>
</dbReference>
<evidence type="ECO:0000313" key="5">
    <source>
        <dbReference type="Proteomes" id="UP000054321"/>
    </source>
</evidence>
<name>A0A0C3DZY1_OIDMZ</name>
<keyword evidence="2" id="KW-0560">Oxidoreductase</keyword>
<dbReference type="PANTHER" id="PTHR24320:SF152">
    <property type="entry name" value="SHORT-CHAIN DEHYDROGENASE_REDUCTASE FAMILY PROTEIN"/>
    <property type="match status" value="1"/>
</dbReference>
<gene>
    <name evidence="4" type="ORF">OIDMADRAFT_110598</name>
</gene>
<accession>A0A0C3DZY1</accession>
<reference evidence="4 5" key="1">
    <citation type="submission" date="2014-04" db="EMBL/GenBank/DDBJ databases">
        <authorList>
            <consortium name="DOE Joint Genome Institute"/>
            <person name="Kuo A."/>
            <person name="Martino E."/>
            <person name="Perotto S."/>
            <person name="Kohler A."/>
            <person name="Nagy L.G."/>
            <person name="Floudas D."/>
            <person name="Copeland A."/>
            <person name="Barry K.W."/>
            <person name="Cichocki N."/>
            <person name="Veneault-Fourrey C."/>
            <person name="LaButti K."/>
            <person name="Lindquist E.A."/>
            <person name="Lipzen A."/>
            <person name="Lundell T."/>
            <person name="Morin E."/>
            <person name="Murat C."/>
            <person name="Sun H."/>
            <person name="Tunlid A."/>
            <person name="Henrissat B."/>
            <person name="Grigoriev I.V."/>
            <person name="Hibbett D.S."/>
            <person name="Martin F."/>
            <person name="Nordberg H.P."/>
            <person name="Cantor M.N."/>
            <person name="Hua S.X."/>
        </authorList>
    </citation>
    <scope>NUCLEOTIDE SEQUENCE [LARGE SCALE GENOMIC DNA]</scope>
    <source>
        <strain evidence="4 5">Zn</strain>
    </source>
</reference>
<evidence type="ECO:0000313" key="4">
    <source>
        <dbReference type="EMBL" id="KIN07598.1"/>
    </source>
</evidence>
<dbReference type="InterPro" id="IPR002347">
    <property type="entry name" value="SDR_fam"/>
</dbReference>
<dbReference type="STRING" id="913774.A0A0C3DZY1"/>
<comment type="similarity">
    <text evidence="1">Belongs to the short-chain dehydrogenases/reductases (SDR) family.</text>
</comment>
<feature type="domain" description="Ketoreductase" evidence="3">
    <location>
        <begin position="5"/>
        <end position="212"/>
    </location>
</feature>
<dbReference type="InterPro" id="IPR036291">
    <property type="entry name" value="NAD(P)-bd_dom_sf"/>
</dbReference>
<protein>
    <recommendedName>
        <fullName evidence="3">Ketoreductase domain-containing protein</fullName>
    </recommendedName>
</protein>
<dbReference type="InterPro" id="IPR057326">
    <property type="entry name" value="KR_dom"/>
</dbReference>